<dbReference type="InterPro" id="IPR001206">
    <property type="entry name" value="Diacylglycerol_kinase_cat_dom"/>
</dbReference>
<reference evidence="9 10" key="1">
    <citation type="journal article" date="2015" name="Nat. Commun.">
        <title>Lucilia cuprina genome unlocks parasitic fly biology to underpin future interventions.</title>
        <authorList>
            <person name="Anstead C.A."/>
            <person name="Korhonen P.K."/>
            <person name="Young N.D."/>
            <person name="Hall R.S."/>
            <person name="Jex A.R."/>
            <person name="Murali S.C."/>
            <person name="Hughes D.S."/>
            <person name="Lee S.F."/>
            <person name="Perry T."/>
            <person name="Stroehlein A.J."/>
            <person name="Ansell B.R."/>
            <person name="Breugelmans B."/>
            <person name="Hofmann A."/>
            <person name="Qu J."/>
            <person name="Dugan S."/>
            <person name="Lee S.L."/>
            <person name="Chao H."/>
            <person name="Dinh H."/>
            <person name="Han Y."/>
            <person name="Doddapaneni H.V."/>
            <person name="Worley K.C."/>
            <person name="Muzny D.M."/>
            <person name="Ioannidis P."/>
            <person name="Waterhouse R.M."/>
            <person name="Zdobnov E.M."/>
            <person name="James P.J."/>
            <person name="Bagnall N.H."/>
            <person name="Kotze A.C."/>
            <person name="Gibbs R.A."/>
            <person name="Richards S."/>
            <person name="Batterham P."/>
            <person name="Gasser R.B."/>
        </authorList>
    </citation>
    <scope>NUCLEOTIDE SEQUENCE [LARGE SCALE GENOMIC DNA]</scope>
    <source>
        <strain evidence="9 10">LS</strain>
        <tissue evidence="9">Full body</tissue>
    </source>
</reference>
<keyword evidence="3" id="KW-0547">Nucleotide-binding</keyword>
<dbReference type="OMA" id="TIWTLYR"/>
<dbReference type="AlphaFoldDB" id="A0A0L0CI52"/>
<dbReference type="Gene3D" id="2.60.200.40">
    <property type="match status" value="1"/>
</dbReference>
<gene>
    <name evidence="9" type="ORF">FF38_13277</name>
</gene>
<organism evidence="9 10">
    <name type="scientific">Lucilia cuprina</name>
    <name type="common">Green bottle fly</name>
    <name type="synonym">Australian sheep blowfly</name>
    <dbReference type="NCBI Taxonomy" id="7375"/>
    <lineage>
        <taxon>Eukaryota</taxon>
        <taxon>Metazoa</taxon>
        <taxon>Ecdysozoa</taxon>
        <taxon>Arthropoda</taxon>
        <taxon>Hexapoda</taxon>
        <taxon>Insecta</taxon>
        <taxon>Pterygota</taxon>
        <taxon>Neoptera</taxon>
        <taxon>Endopterygota</taxon>
        <taxon>Diptera</taxon>
        <taxon>Brachycera</taxon>
        <taxon>Muscomorpha</taxon>
        <taxon>Oestroidea</taxon>
        <taxon>Calliphoridae</taxon>
        <taxon>Luciliinae</taxon>
        <taxon>Lucilia</taxon>
    </lineage>
</organism>
<dbReference type="InterPro" id="IPR050187">
    <property type="entry name" value="Lipid_Phosphate_FormReg"/>
</dbReference>
<dbReference type="GO" id="GO:0005524">
    <property type="term" value="F:ATP binding"/>
    <property type="evidence" value="ECO:0007669"/>
    <property type="project" value="UniProtKB-KW"/>
</dbReference>
<dbReference type="Gene3D" id="3.40.50.10330">
    <property type="entry name" value="Probable inorganic polyphosphate/atp-NAD kinase, domain 1"/>
    <property type="match status" value="1"/>
</dbReference>
<keyword evidence="6" id="KW-0472">Membrane</keyword>
<name>A0A0L0CI52_LUCCU</name>
<evidence type="ECO:0000256" key="3">
    <source>
        <dbReference type="ARBA" id="ARBA00022741"/>
    </source>
</evidence>
<dbReference type="GO" id="GO:0005737">
    <property type="term" value="C:cytoplasm"/>
    <property type="evidence" value="ECO:0007669"/>
    <property type="project" value="TreeGrafter"/>
</dbReference>
<evidence type="ECO:0000256" key="6">
    <source>
        <dbReference type="ARBA" id="ARBA00023136"/>
    </source>
</evidence>
<dbReference type="FunFam" id="3.40.50.10330:FF:000005">
    <property type="entry name" value="Sphingosine kinase 2"/>
    <property type="match status" value="1"/>
</dbReference>
<dbReference type="GO" id="GO:0008481">
    <property type="term" value="F:sphingosine kinase activity"/>
    <property type="evidence" value="ECO:0007669"/>
    <property type="project" value="UniProtKB-EC"/>
</dbReference>
<dbReference type="EMBL" id="JRES01000364">
    <property type="protein sequence ID" value="KNC31920.1"/>
    <property type="molecule type" value="Genomic_DNA"/>
</dbReference>
<keyword evidence="2" id="KW-0808">Transferase</keyword>
<dbReference type="PANTHER" id="PTHR12358">
    <property type="entry name" value="SPHINGOSINE KINASE"/>
    <property type="match status" value="1"/>
</dbReference>
<feature type="domain" description="DAGKc" evidence="8">
    <location>
        <begin position="182"/>
        <end position="328"/>
    </location>
</feature>
<dbReference type="InterPro" id="IPR017438">
    <property type="entry name" value="ATP-NAD_kinase_N"/>
</dbReference>
<evidence type="ECO:0000313" key="10">
    <source>
        <dbReference type="Proteomes" id="UP000037069"/>
    </source>
</evidence>
<dbReference type="GO" id="GO:0012505">
    <property type="term" value="C:endomembrane system"/>
    <property type="evidence" value="ECO:0007669"/>
    <property type="project" value="UniProtKB-SubCell"/>
</dbReference>
<comment type="caution">
    <text evidence="9">The sequence shown here is derived from an EMBL/GenBank/DDBJ whole genome shotgun (WGS) entry which is preliminary data.</text>
</comment>
<dbReference type="InterPro" id="IPR016064">
    <property type="entry name" value="NAD/diacylglycerol_kinase_sf"/>
</dbReference>
<dbReference type="SUPFAM" id="SSF111331">
    <property type="entry name" value="NAD kinase/diacylglycerol kinase-like"/>
    <property type="match status" value="1"/>
</dbReference>
<evidence type="ECO:0000256" key="7">
    <source>
        <dbReference type="ARBA" id="ARBA00044037"/>
    </source>
</evidence>
<dbReference type="GO" id="GO:0042981">
    <property type="term" value="P:regulation of apoptotic process"/>
    <property type="evidence" value="ECO:0007669"/>
    <property type="project" value="UniProtKB-ARBA"/>
</dbReference>
<protein>
    <recommendedName>
        <fullName evidence="7">sphingosine kinase</fullName>
        <ecNumber evidence="7">2.7.1.91</ecNumber>
    </recommendedName>
</protein>
<dbReference type="OrthoDB" id="3853857at2759"/>
<dbReference type="Pfam" id="PF00781">
    <property type="entry name" value="DAGK_cat"/>
    <property type="match status" value="1"/>
</dbReference>
<evidence type="ECO:0000313" key="9">
    <source>
        <dbReference type="EMBL" id="KNC31920.1"/>
    </source>
</evidence>
<evidence type="ECO:0000256" key="1">
    <source>
        <dbReference type="ARBA" id="ARBA00004308"/>
    </source>
</evidence>
<sequence>MQRISVKIENDSEKSDVCSISNELRDTFYSNSKKGNVFHVRLNSNGLLLQRDTSSGGHKDHLVNICDIIGGRCVWIQKSASFGAAGTCGSCTPNITEKHKNRDENEDAYLYVFAYILKKNLRNAVRRERTVITLRFRSFDSHEDNMREAEKWYKTLKSHRNNHLLLSNLRGKELCGKTAKSIETKRLLILLNPKSGSGKARQLFNHQVVPILNEAEIPYDLHVTKHSNYAFDFVRQKNLSIWSGIVAIGGDGLFHEILNGLLKRSDWIEIVNTLALGIVPCGSGNGLARSIAHCYQEPYEPKPIIGAALSLVGCQSSLMDVVEIEMNNKIAYSFLSIGWGLISDIDIESERLRPLGYQRFTIWTLHRLINLRTYRGRISYLPKICSSDQNTPETVSKISLQHSMSCNTLPPQCPLRKQSLSNDGSVEFDDVISLETVANQSFRSRCNSLLSSGSRVSTYYSIAESIYHSISGNTDCCESNQHEESQADYRGTRLGQLEEKMLPALQDPLPSTWIVEDGEFVMIHAVYQTHLGSDCFFSPHSKLNDGTIYLVMIRGGISRSQLFNFLINMSSGTHLPNQNTEYILVERVVAFRLEPHDNSGILTVDGERMECGSLQARIFPGTINVMVPNKRAFKDC</sequence>
<keyword evidence="4" id="KW-0418">Kinase</keyword>
<dbReference type="GO" id="GO:0046512">
    <property type="term" value="P:sphingosine biosynthetic process"/>
    <property type="evidence" value="ECO:0007669"/>
    <property type="project" value="TreeGrafter"/>
</dbReference>
<keyword evidence="10" id="KW-1185">Reference proteome</keyword>
<dbReference type="GO" id="GO:0016020">
    <property type="term" value="C:membrane"/>
    <property type="evidence" value="ECO:0007669"/>
    <property type="project" value="TreeGrafter"/>
</dbReference>
<accession>A0A0L0CI52</accession>
<evidence type="ECO:0000256" key="5">
    <source>
        <dbReference type="ARBA" id="ARBA00022840"/>
    </source>
</evidence>
<dbReference type="PANTHER" id="PTHR12358:SF112">
    <property type="entry name" value="LD11247P-RELATED"/>
    <property type="match status" value="1"/>
</dbReference>
<evidence type="ECO:0000259" key="8">
    <source>
        <dbReference type="PROSITE" id="PS50146"/>
    </source>
</evidence>
<evidence type="ECO:0000256" key="4">
    <source>
        <dbReference type="ARBA" id="ARBA00022777"/>
    </source>
</evidence>
<dbReference type="SMART" id="SM00046">
    <property type="entry name" value="DAGKc"/>
    <property type="match status" value="1"/>
</dbReference>
<evidence type="ECO:0000256" key="2">
    <source>
        <dbReference type="ARBA" id="ARBA00022679"/>
    </source>
</evidence>
<comment type="subcellular location">
    <subcellularLocation>
        <location evidence="1">Endomembrane system</location>
    </subcellularLocation>
</comment>
<dbReference type="PROSITE" id="PS50146">
    <property type="entry name" value="DAGK"/>
    <property type="match status" value="1"/>
</dbReference>
<keyword evidence="5" id="KW-0067">ATP-binding</keyword>
<dbReference type="STRING" id="7375.A0A0L0CI52"/>
<proteinExistence type="predicted"/>
<dbReference type="Proteomes" id="UP000037069">
    <property type="component" value="Unassembled WGS sequence"/>
</dbReference>
<dbReference type="EC" id="2.7.1.91" evidence="7"/>